<evidence type="ECO:0000256" key="1">
    <source>
        <dbReference type="ARBA" id="ARBA00005417"/>
    </source>
</evidence>
<dbReference type="GO" id="GO:0016887">
    <property type="term" value="F:ATP hydrolysis activity"/>
    <property type="evidence" value="ECO:0007669"/>
    <property type="project" value="InterPro"/>
</dbReference>
<keyword evidence="4 6" id="KW-0067">ATP-binding</keyword>
<dbReference type="CDD" id="cd03230">
    <property type="entry name" value="ABC_DR_subfamily_A"/>
    <property type="match status" value="1"/>
</dbReference>
<evidence type="ECO:0000256" key="3">
    <source>
        <dbReference type="ARBA" id="ARBA00022741"/>
    </source>
</evidence>
<evidence type="ECO:0000313" key="6">
    <source>
        <dbReference type="EMBL" id="TNK90539.1"/>
    </source>
</evidence>
<dbReference type="Gene3D" id="3.40.50.300">
    <property type="entry name" value="P-loop containing nucleotide triphosphate hydrolases"/>
    <property type="match status" value="1"/>
</dbReference>
<sequence length="163" mass="18202">MSFLNAKSLTKVYKNKVAVDKIDLQIEKGEFVTILGPNGAGKSTTIEMLTGLLQPTSGSIQLEKINPTKKEYRTKIGIVFQNSVLDSELSVQDNLYLRAEMYKNVTPADILEIAHLIGIDNFLKQKYGTLSGGQRRRVDIARALLHRPEVLFLDEPTTGLKVR</sequence>
<reference evidence="6 7" key="1">
    <citation type="submission" date="2018-05" db="EMBL/GenBank/DDBJ databases">
        <title>Lactobacillus sanfranciscensis Ah4 draft denome sequence.</title>
        <authorList>
            <person name="Zhang G."/>
        </authorList>
    </citation>
    <scope>NUCLEOTIDE SEQUENCE [LARGE SCALE GENOMIC DNA]</scope>
    <source>
        <strain evidence="6 7">Ah4</strain>
    </source>
</reference>
<dbReference type="EMBL" id="QFCR01000008">
    <property type="protein sequence ID" value="TNK90539.1"/>
    <property type="molecule type" value="Genomic_DNA"/>
</dbReference>
<accession>A0A5C4TKI1</accession>
<comment type="caution">
    <text evidence="6">The sequence shown here is derived from an EMBL/GenBank/DDBJ whole genome shotgun (WGS) entry which is preliminary data.</text>
</comment>
<evidence type="ECO:0000313" key="7">
    <source>
        <dbReference type="Proteomes" id="UP000313312"/>
    </source>
</evidence>
<dbReference type="InterPro" id="IPR003439">
    <property type="entry name" value="ABC_transporter-like_ATP-bd"/>
</dbReference>
<dbReference type="PROSITE" id="PS50893">
    <property type="entry name" value="ABC_TRANSPORTER_2"/>
    <property type="match status" value="1"/>
</dbReference>
<gene>
    <name evidence="6" type="ORF">DID87_03725</name>
</gene>
<keyword evidence="3" id="KW-0547">Nucleotide-binding</keyword>
<evidence type="ECO:0000256" key="4">
    <source>
        <dbReference type="ARBA" id="ARBA00022840"/>
    </source>
</evidence>
<protein>
    <submittedName>
        <fullName evidence="6">ABC transporter ATP-binding protein</fullName>
    </submittedName>
</protein>
<dbReference type="InterPro" id="IPR027417">
    <property type="entry name" value="P-loop_NTPase"/>
</dbReference>
<dbReference type="PROSITE" id="PS00211">
    <property type="entry name" value="ABC_TRANSPORTER_1"/>
    <property type="match status" value="1"/>
</dbReference>
<name>A0A5C4TKI1_FRUSA</name>
<dbReference type="InterPro" id="IPR017871">
    <property type="entry name" value="ABC_transporter-like_CS"/>
</dbReference>
<evidence type="ECO:0000256" key="2">
    <source>
        <dbReference type="ARBA" id="ARBA00022448"/>
    </source>
</evidence>
<dbReference type="PANTHER" id="PTHR42711:SF5">
    <property type="entry name" value="ABC TRANSPORTER ATP-BINDING PROTEIN NATA"/>
    <property type="match status" value="1"/>
</dbReference>
<dbReference type="Pfam" id="PF00005">
    <property type="entry name" value="ABC_tran"/>
    <property type="match status" value="1"/>
</dbReference>
<dbReference type="AlphaFoldDB" id="A0A5C4TKI1"/>
<proteinExistence type="inferred from homology"/>
<dbReference type="SUPFAM" id="SSF52540">
    <property type="entry name" value="P-loop containing nucleoside triphosphate hydrolases"/>
    <property type="match status" value="1"/>
</dbReference>
<evidence type="ECO:0000259" key="5">
    <source>
        <dbReference type="PROSITE" id="PS50893"/>
    </source>
</evidence>
<feature type="domain" description="ABC transporter" evidence="5">
    <location>
        <begin position="4"/>
        <end position="162"/>
    </location>
</feature>
<dbReference type="PANTHER" id="PTHR42711">
    <property type="entry name" value="ABC TRANSPORTER ATP-BINDING PROTEIN"/>
    <property type="match status" value="1"/>
</dbReference>
<comment type="similarity">
    <text evidence="1">Belongs to the ABC transporter superfamily.</text>
</comment>
<dbReference type="InterPro" id="IPR050763">
    <property type="entry name" value="ABC_transporter_ATP-binding"/>
</dbReference>
<organism evidence="6 7">
    <name type="scientific">Fructilactobacillus sanfranciscensis</name>
    <name type="common">Lactobacillus sanfranciscensis</name>
    <dbReference type="NCBI Taxonomy" id="1625"/>
    <lineage>
        <taxon>Bacteria</taxon>
        <taxon>Bacillati</taxon>
        <taxon>Bacillota</taxon>
        <taxon>Bacilli</taxon>
        <taxon>Lactobacillales</taxon>
        <taxon>Lactobacillaceae</taxon>
        <taxon>Fructilactobacillus</taxon>
    </lineage>
</organism>
<dbReference type="GO" id="GO:0005524">
    <property type="term" value="F:ATP binding"/>
    <property type="evidence" value="ECO:0007669"/>
    <property type="project" value="UniProtKB-KW"/>
</dbReference>
<dbReference type="Proteomes" id="UP000313312">
    <property type="component" value="Unassembled WGS sequence"/>
</dbReference>
<keyword evidence="2" id="KW-0813">Transport</keyword>